<dbReference type="Pfam" id="PF01603">
    <property type="entry name" value="B56"/>
    <property type="match status" value="1"/>
</dbReference>
<keyword evidence="2" id="KW-1185">Reference proteome</keyword>
<sequence>MYLDCDDGDVVDEVALPLKEEHKLFLVRALIPLHKPRCVAMYHQQLSYCITQLVEKDDTVVRGLLKYWPLINSAKEVLFLAACRFPAIYGSVVPKDSFIRLDIHRYYWA</sequence>
<dbReference type="EMBL" id="JACMSC010000004">
    <property type="protein sequence ID" value="KAG6525412.1"/>
    <property type="molecule type" value="Genomic_DNA"/>
</dbReference>
<organism evidence="1 2">
    <name type="scientific">Zingiber officinale</name>
    <name type="common">Ginger</name>
    <name type="synonym">Amomum zingiber</name>
    <dbReference type="NCBI Taxonomy" id="94328"/>
    <lineage>
        <taxon>Eukaryota</taxon>
        <taxon>Viridiplantae</taxon>
        <taxon>Streptophyta</taxon>
        <taxon>Embryophyta</taxon>
        <taxon>Tracheophyta</taxon>
        <taxon>Spermatophyta</taxon>
        <taxon>Magnoliopsida</taxon>
        <taxon>Liliopsida</taxon>
        <taxon>Zingiberales</taxon>
        <taxon>Zingiberaceae</taxon>
        <taxon>Zingiber</taxon>
    </lineage>
</organism>
<dbReference type="InterPro" id="IPR011989">
    <property type="entry name" value="ARM-like"/>
</dbReference>
<dbReference type="PANTHER" id="PTHR10257">
    <property type="entry name" value="SERINE/THREONINE PROTEIN PHOSPHATASE 2A PP2A REGULATORY SUBUNIT B"/>
    <property type="match status" value="1"/>
</dbReference>
<dbReference type="AlphaFoldDB" id="A0A8J5I1E3"/>
<protein>
    <submittedName>
        <fullName evidence="1">Uncharacterized protein</fullName>
    </submittedName>
</protein>
<dbReference type="SUPFAM" id="SSF48371">
    <property type="entry name" value="ARM repeat"/>
    <property type="match status" value="1"/>
</dbReference>
<dbReference type="InterPro" id="IPR016024">
    <property type="entry name" value="ARM-type_fold"/>
</dbReference>
<comment type="caution">
    <text evidence="1">The sequence shown here is derived from an EMBL/GenBank/DDBJ whole genome shotgun (WGS) entry which is preliminary data.</text>
</comment>
<dbReference type="PANTHER" id="PTHR10257:SF3">
    <property type="entry name" value="SERINE_THREONINE-PROTEIN PHOSPHATASE 2A 56 KDA REGULATORY SUBUNIT GAMMA ISOFORM"/>
    <property type="match status" value="1"/>
</dbReference>
<dbReference type="GO" id="GO:0019888">
    <property type="term" value="F:protein phosphatase regulator activity"/>
    <property type="evidence" value="ECO:0007669"/>
    <property type="project" value="InterPro"/>
</dbReference>
<dbReference type="Proteomes" id="UP000734854">
    <property type="component" value="Unassembled WGS sequence"/>
</dbReference>
<proteinExistence type="predicted"/>
<dbReference type="Gene3D" id="1.25.10.10">
    <property type="entry name" value="Leucine-rich Repeat Variant"/>
    <property type="match status" value="1"/>
</dbReference>
<accession>A0A8J5I1E3</accession>
<reference evidence="1 2" key="1">
    <citation type="submission" date="2020-08" db="EMBL/GenBank/DDBJ databases">
        <title>Plant Genome Project.</title>
        <authorList>
            <person name="Zhang R.-G."/>
        </authorList>
    </citation>
    <scope>NUCLEOTIDE SEQUENCE [LARGE SCALE GENOMIC DNA]</scope>
    <source>
        <tissue evidence="1">Rhizome</tissue>
    </source>
</reference>
<evidence type="ECO:0000313" key="2">
    <source>
        <dbReference type="Proteomes" id="UP000734854"/>
    </source>
</evidence>
<dbReference type="GO" id="GO:0007165">
    <property type="term" value="P:signal transduction"/>
    <property type="evidence" value="ECO:0007669"/>
    <property type="project" value="InterPro"/>
</dbReference>
<gene>
    <name evidence="1" type="ORF">ZIOFF_015368</name>
</gene>
<dbReference type="GO" id="GO:0000159">
    <property type="term" value="C:protein phosphatase type 2A complex"/>
    <property type="evidence" value="ECO:0007669"/>
    <property type="project" value="InterPro"/>
</dbReference>
<name>A0A8J5I1E3_ZINOF</name>
<dbReference type="InterPro" id="IPR002554">
    <property type="entry name" value="PP2A_B56"/>
</dbReference>
<evidence type="ECO:0000313" key="1">
    <source>
        <dbReference type="EMBL" id="KAG6525412.1"/>
    </source>
</evidence>